<dbReference type="OrthoDB" id="1626798at2759"/>
<reference evidence="2" key="2">
    <citation type="journal article" date="2023" name="Plants (Basel)">
        <title>Annotation of the Turnera subulata (Passifloraceae) Draft Genome Reveals the S-Locus Evolved after the Divergence of Turneroideae from Passifloroideae in a Stepwise Manner.</title>
        <authorList>
            <person name="Henning P.M."/>
            <person name="Roalson E.H."/>
            <person name="Mir W."/>
            <person name="McCubbin A.G."/>
            <person name="Shore J.S."/>
        </authorList>
    </citation>
    <scope>NUCLEOTIDE SEQUENCE</scope>
    <source>
        <strain evidence="2">F60SS</strain>
    </source>
</reference>
<feature type="compositionally biased region" description="Acidic residues" evidence="1">
    <location>
        <begin position="109"/>
        <end position="133"/>
    </location>
</feature>
<gene>
    <name evidence="2" type="ORF">Tsubulata_019652</name>
</gene>
<name>A0A9Q0FPC7_9ROSI</name>
<comment type="caution">
    <text evidence="2">The sequence shown here is derived from an EMBL/GenBank/DDBJ whole genome shotgun (WGS) entry which is preliminary data.</text>
</comment>
<dbReference type="InterPro" id="IPR036770">
    <property type="entry name" value="Ankyrin_rpt-contain_sf"/>
</dbReference>
<dbReference type="InterPro" id="IPR002110">
    <property type="entry name" value="Ankyrin_rpt"/>
</dbReference>
<sequence length="446" mass="51394">METTPTHIVANSIMILKDLEDDTYENWKACMMTYLEAQDLWDVIGRGSEEAETKRKKEGAETKEWRRKDAAALLAIQTSCAPEILARIRSIRSAKRAWDTLAEMKEQELEQDYSSEEEEEEESSEEEEEEEDVNYEELLPQDLLFSVDDVPLLSKDWTVEDYQYWSYQMKTYLSDRGLWDGTVEFTVQPDGAPPIVYKTWREKNFIALRAIQASFGADIPYQISGVTSAKIAWDILANLNQFKKRAIPPNDTLYKAPLSELNPGARRRETQYYRPLVAAINNGDWDSVKGFLDWDHTALTAVINRQGELPIHAAIRGKQWNITRELIDLMSEKELELQTSKGATALHFASWAQHIRIVECLIQKNERLVQLKGKTQVGYPVTMAGLVSNEETTRHIYNRTPIQLLFPECGNDGFLLFKASIYNEMFGLVESYLYKIDDYTMPLIWA</sequence>
<dbReference type="Pfam" id="PF12796">
    <property type="entry name" value="Ank_2"/>
    <property type="match status" value="1"/>
</dbReference>
<reference evidence="2" key="1">
    <citation type="submission" date="2022-02" db="EMBL/GenBank/DDBJ databases">
        <authorList>
            <person name="Henning P.M."/>
            <person name="McCubbin A.G."/>
            <person name="Shore J.S."/>
        </authorList>
    </citation>
    <scope>NUCLEOTIDE SEQUENCE</scope>
    <source>
        <strain evidence="2">F60SS</strain>
        <tissue evidence="2">Leaves</tissue>
    </source>
</reference>
<dbReference type="SUPFAM" id="SSF48403">
    <property type="entry name" value="Ankyrin repeat"/>
    <property type="match status" value="1"/>
</dbReference>
<dbReference type="SMART" id="SM00248">
    <property type="entry name" value="ANK"/>
    <property type="match status" value="2"/>
</dbReference>
<organism evidence="2 3">
    <name type="scientific">Turnera subulata</name>
    <dbReference type="NCBI Taxonomy" id="218843"/>
    <lineage>
        <taxon>Eukaryota</taxon>
        <taxon>Viridiplantae</taxon>
        <taxon>Streptophyta</taxon>
        <taxon>Embryophyta</taxon>
        <taxon>Tracheophyta</taxon>
        <taxon>Spermatophyta</taxon>
        <taxon>Magnoliopsida</taxon>
        <taxon>eudicotyledons</taxon>
        <taxon>Gunneridae</taxon>
        <taxon>Pentapetalae</taxon>
        <taxon>rosids</taxon>
        <taxon>fabids</taxon>
        <taxon>Malpighiales</taxon>
        <taxon>Passifloraceae</taxon>
        <taxon>Turnera</taxon>
    </lineage>
</organism>
<dbReference type="EMBL" id="JAKUCV010004474">
    <property type="protein sequence ID" value="KAJ4835263.1"/>
    <property type="molecule type" value="Genomic_DNA"/>
</dbReference>
<dbReference type="Gene3D" id="1.25.40.20">
    <property type="entry name" value="Ankyrin repeat-containing domain"/>
    <property type="match status" value="1"/>
</dbReference>
<evidence type="ECO:0000313" key="2">
    <source>
        <dbReference type="EMBL" id="KAJ4835263.1"/>
    </source>
</evidence>
<evidence type="ECO:0000313" key="3">
    <source>
        <dbReference type="Proteomes" id="UP001141552"/>
    </source>
</evidence>
<proteinExistence type="predicted"/>
<protein>
    <recommendedName>
        <fullName evidence="4">DUF4219 domain-containing protein</fullName>
    </recommendedName>
</protein>
<evidence type="ECO:0008006" key="4">
    <source>
        <dbReference type="Google" id="ProtNLM"/>
    </source>
</evidence>
<dbReference type="PANTHER" id="PTHR24121">
    <property type="entry name" value="NO MECHANORECEPTOR POTENTIAL C, ISOFORM D-RELATED"/>
    <property type="match status" value="1"/>
</dbReference>
<dbReference type="PANTHER" id="PTHR24121:SF21">
    <property type="entry name" value="ANKYRIN REPEAT FAMILY PROTEIN"/>
    <property type="match status" value="1"/>
</dbReference>
<feature type="region of interest" description="Disordered" evidence="1">
    <location>
        <begin position="107"/>
        <end position="133"/>
    </location>
</feature>
<dbReference type="Pfam" id="PF14223">
    <property type="entry name" value="Retrotran_gag_2"/>
    <property type="match status" value="1"/>
</dbReference>
<keyword evidence="3" id="KW-1185">Reference proteome</keyword>
<evidence type="ECO:0000256" key="1">
    <source>
        <dbReference type="SAM" id="MobiDB-lite"/>
    </source>
</evidence>
<accession>A0A9Q0FPC7</accession>
<dbReference type="AlphaFoldDB" id="A0A9Q0FPC7"/>
<dbReference type="Proteomes" id="UP001141552">
    <property type="component" value="Unassembled WGS sequence"/>
</dbReference>